<dbReference type="Proteomes" id="UP000314294">
    <property type="component" value="Unassembled WGS sequence"/>
</dbReference>
<keyword evidence="2" id="KW-1185">Reference proteome</keyword>
<organism evidence="1 2">
    <name type="scientific">Liparis tanakae</name>
    <name type="common">Tanaka's snailfish</name>
    <dbReference type="NCBI Taxonomy" id="230148"/>
    <lineage>
        <taxon>Eukaryota</taxon>
        <taxon>Metazoa</taxon>
        <taxon>Chordata</taxon>
        <taxon>Craniata</taxon>
        <taxon>Vertebrata</taxon>
        <taxon>Euteleostomi</taxon>
        <taxon>Actinopterygii</taxon>
        <taxon>Neopterygii</taxon>
        <taxon>Teleostei</taxon>
        <taxon>Neoteleostei</taxon>
        <taxon>Acanthomorphata</taxon>
        <taxon>Eupercaria</taxon>
        <taxon>Perciformes</taxon>
        <taxon>Cottioidei</taxon>
        <taxon>Cottales</taxon>
        <taxon>Liparidae</taxon>
        <taxon>Liparis</taxon>
    </lineage>
</organism>
<keyword evidence="1" id="KW-0808">Transferase</keyword>
<reference evidence="1 2" key="1">
    <citation type="submission" date="2019-03" db="EMBL/GenBank/DDBJ databases">
        <title>First draft genome of Liparis tanakae, snailfish: a comprehensive survey of snailfish specific genes.</title>
        <authorList>
            <person name="Kim W."/>
            <person name="Song I."/>
            <person name="Jeong J.-H."/>
            <person name="Kim D."/>
            <person name="Kim S."/>
            <person name="Ryu S."/>
            <person name="Song J.Y."/>
            <person name="Lee S.K."/>
        </authorList>
    </citation>
    <scope>NUCLEOTIDE SEQUENCE [LARGE SCALE GENOMIC DNA]</scope>
    <source>
        <tissue evidence="1">Muscle</tissue>
    </source>
</reference>
<proteinExistence type="predicted"/>
<dbReference type="AlphaFoldDB" id="A0A4Z2EVN6"/>
<keyword evidence="1" id="KW-0418">Kinase</keyword>
<dbReference type="EMBL" id="SRLO01002707">
    <property type="protein sequence ID" value="TNN32424.1"/>
    <property type="molecule type" value="Genomic_DNA"/>
</dbReference>
<dbReference type="OrthoDB" id="9275460at2759"/>
<name>A0A4Z2EVN6_9TELE</name>
<comment type="caution">
    <text evidence="1">The sequence shown here is derived from an EMBL/GenBank/DDBJ whole genome shotgun (WGS) entry which is preliminary data.</text>
</comment>
<gene>
    <name evidence="1" type="primary">PPIP5K1_2</name>
    <name evidence="1" type="ORF">EYF80_057419</name>
</gene>
<evidence type="ECO:0000313" key="1">
    <source>
        <dbReference type="EMBL" id="TNN32424.1"/>
    </source>
</evidence>
<dbReference type="GO" id="GO:0016301">
    <property type="term" value="F:kinase activity"/>
    <property type="evidence" value="ECO:0007669"/>
    <property type="project" value="UniProtKB-KW"/>
</dbReference>
<evidence type="ECO:0000313" key="2">
    <source>
        <dbReference type="Proteomes" id="UP000314294"/>
    </source>
</evidence>
<accession>A0A4Z2EVN6</accession>
<sequence>MTSSPDAALRPEGLGLRLTGFRDNLQPSYRLTVLLSPGRSDSVAFPLPLFPTCSLAPSPGRTLKKRSVLGGSSSAPNLQDYARAHRKKFSAGSLSYKDAGFRSRRAGSSIVLGVASWLCGRVALRPRGSAASWFCGLVALRPRGSAASWLCGLVALRPRGSAASWLCGLVALRPRGSAASWLCGLVALRLPKLRVVVSAGSKTIFCVVCKVSD</sequence>
<protein>
    <submittedName>
        <fullName evidence="1">Inositol hexakisphosphate and diphosphoinositol-pentakisphosphate kinase 1</fullName>
    </submittedName>
</protein>